<dbReference type="Proteomes" id="UP000076722">
    <property type="component" value="Unassembled WGS sequence"/>
</dbReference>
<evidence type="ECO:0000313" key="2">
    <source>
        <dbReference type="Proteomes" id="UP000076722"/>
    </source>
</evidence>
<dbReference type="EMBL" id="KV419400">
    <property type="protein sequence ID" value="KZS95768.1"/>
    <property type="molecule type" value="Genomic_DNA"/>
</dbReference>
<proteinExistence type="predicted"/>
<sequence length="194" mass="22062">MEGEGDELKLNRLGSIDSGVRIEKSNCMQESNLRFCKWAGCKESASELDIPNDQKRFYVHLDPDKHIRTKEFRACEWSIQYRSRRKGMMELRIAPKLSEDLLVKAAARDDSPNEYVSLPMIRSSDEEEDSLVALRATVSDPILRGHHMNAASRRELSLLTMTSNPQEPIVKVATAAMEQGYALITFSVTTETRR</sequence>
<evidence type="ECO:0000313" key="1">
    <source>
        <dbReference type="EMBL" id="KZS95768.1"/>
    </source>
</evidence>
<name>A0A164XA00_9AGAM</name>
<organism evidence="1 2">
    <name type="scientific">Sistotremastrum niveocremeum HHB9708</name>
    <dbReference type="NCBI Taxonomy" id="1314777"/>
    <lineage>
        <taxon>Eukaryota</taxon>
        <taxon>Fungi</taxon>
        <taxon>Dikarya</taxon>
        <taxon>Basidiomycota</taxon>
        <taxon>Agaricomycotina</taxon>
        <taxon>Agaricomycetes</taxon>
        <taxon>Sistotremastrales</taxon>
        <taxon>Sistotremastraceae</taxon>
        <taxon>Sertulicium</taxon>
        <taxon>Sertulicium niveocremeum</taxon>
    </lineage>
</organism>
<keyword evidence="2" id="KW-1185">Reference proteome</keyword>
<protein>
    <submittedName>
        <fullName evidence="1">Uncharacterized protein</fullName>
    </submittedName>
</protein>
<accession>A0A164XA00</accession>
<gene>
    <name evidence="1" type="ORF">SISNIDRAFT_464103</name>
</gene>
<reference evidence="1 2" key="1">
    <citation type="journal article" date="2016" name="Mol. Biol. Evol.">
        <title>Comparative Genomics of Early-Diverging Mushroom-Forming Fungi Provides Insights into the Origins of Lignocellulose Decay Capabilities.</title>
        <authorList>
            <person name="Nagy L.G."/>
            <person name="Riley R."/>
            <person name="Tritt A."/>
            <person name="Adam C."/>
            <person name="Daum C."/>
            <person name="Floudas D."/>
            <person name="Sun H."/>
            <person name="Yadav J.S."/>
            <person name="Pangilinan J."/>
            <person name="Larsson K.H."/>
            <person name="Matsuura K."/>
            <person name="Barry K."/>
            <person name="Labutti K."/>
            <person name="Kuo R."/>
            <person name="Ohm R.A."/>
            <person name="Bhattacharya S.S."/>
            <person name="Shirouzu T."/>
            <person name="Yoshinaga Y."/>
            <person name="Martin F.M."/>
            <person name="Grigoriev I.V."/>
            <person name="Hibbett D.S."/>
        </authorList>
    </citation>
    <scope>NUCLEOTIDE SEQUENCE [LARGE SCALE GENOMIC DNA]</scope>
    <source>
        <strain evidence="1 2">HHB9708</strain>
    </source>
</reference>
<dbReference type="AlphaFoldDB" id="A0A164XA00"/>